<comment type="caution">
    <text evidence="1">The sequence shown here is derived from an EMBL/GenBank/DDBJ whole genome shotgun (WGS) entry which is preliminary data.</text>
</comment>
<dbReference type="Proteomes" id="UP000651452">
    <property type="component" value="Unassembled WGS sequence"/>
</dbReference>
<proteinExistence type="predicted"/>
<sequence length="128" mass="14322">MIQLPIKYPWPVGTFTHTSFLASFICNAPADALFVFLPTTPASQRQQLKDYRTAEMDRIVAILIHTMYRAGIQFIDLKNIMSYALILLLRFRNCRPDQCPAGGGDTILWTTVAVRIACVSISEADARG</sequence>
<organism evidence="1 2">
    <name type="scientific">Ascochyta lentis</name>
    <dbReference type="NCBI Taxonomy" id="205686"/>
    <lineage>
        <taxon>Eukaryota</taxon>
        <taxon>Fungi</taxon>
        <taxon>Dikarya</taxon>
        <taxon>Ascomycota</taxon>
        <taxon>Pezizomycotina</taxon>
        <taxon>Dothideomycetes</taxon>
        <taxon>Pleosporomycetidae</taxon>
        <taxon>Pleosporales</taxon>
        <taxon>Pleosporineae</taxon>
        <taxon>Didymellaceae</taxon>
        <taxon>Ascochyta</taxon>
    </lineage>
</organism>
<name>A0A8H7J5U9_9PLEO</name>
<evidence type="ECO:0000313" key="1">
    <source>
        <dbReference type="EMBL" id="KAF9696206.1"/>
    </source>
</evidence>
<evidence type="ECO:0000313" key="2">
    <source>
        <dbReference type="Proteomes" id="UP000651452"/>
    </source>
</evidence>
<keyword evidence="2" id="KW-1185">Reference proteome</keyword>
<reference evidence="1" key="2">
    <citation type="submission" date="2020-09" db="EMBL/GenBank/DDBJ databases">
        <title>Reference genome assembly for Australian Ascochyta lentis isolate Al4.</title>
        <authorList>
            <person name="Lee R.C."/>
            <person name="Farfan-Caceres L.M."/>
            <person name="Debler J.W."/>
            <person name="Williams A.H."/>
            <person name="Henares B.M."/>
        </authorList>
    </citation>
    <scope>NUCLEOTIDE SEQUENCE</scope>
    <source>
        <strain evidence="1">Al4</strain>
    </source>
</reference>
<dbReference type="OrthoDB" id="3789049at2759"/>
<accession>A0A8H7J5U9</accession>
<gene>
    <name evidence="1" type="ORF">EKO04_006199</name>
</gene>
<dbReference type="EMBL" id="RZGK01000010">
    <property type="protein sequence ID" value="KAF9696206.1"/>
    <property type="molecule type" value="Genomic_DNA"/>
</dbReference>
<protein>
    <submittedName>
        <fullName evidence="1">Uncharacterized protein</fullName>
    </submittedName>
</protein>
<reference evidence="1" key="1">
    <citation type="submission" date="2018-12" db="EMBL/GenBank/DDBJ databases">
        <authorList>
            <person name="Syme R.A."/>
            <person name="Farfan-Caceres L."/>
            <person name="Lichtenzveig J."/>
        </authorList>
    </citation>
    <scope>NUCLEOTIDE SEQUENCE</scope>
    <source>
        <strain evidence="1">Al4</strain>
    </source>
</reference>
<dbReference type="AlphaFoldDB" id="A0A8H7J5U9"/>